<accession>A0A1G6VL15</accession>
<dbReference type="FunFam" id="3.10.580.10:FF:000002">
    <property type="entry name" value="Magnesium/cobalt efflux protein CorC"/>
    <property type="match status" value="1"/>
</dbReference>
<dbReference type="Gene3D" id="3.10.580.10">
    <property type="entry name" value="CBS-domain"/>
    <property type="match status" value="1"/>
</dbReference>
<evidence type="ECO:0000256" key="1">
    <source>
        <dbReference type="ARBA" id="ARBA00004141"/>
    </source>
</evidence>
<dbReference type="PROSITE" id="PS51846">
    <property type="entry name" value="CNNM"/>
    <property type="match status" value="1"/>
</dbReference>
<protein>
    <submittedName>
        <fullName evidence="13">Hemolysin, contains CBS domains</fullName>
    </submittedName>
</protein>
<dbReference type="InterPro" id="IPR044751">
    <property type="entry name" value="Ion_transp-like_CBS"/>
</dbReference>
<dbReference type="InterPro" id="IPR000644">
    <property type="entry name" value="CBS_dom"/>
</dbReference>
<comment type="similarity">
    <text evidence="2">Belongs to the UPF0053 family.</text>
</comment>
<evidence type="ECO:0000256" key="10">
    <source>
        <dbReference type="SAM" id="Phobius"/>
    </source>
</evidence>
<dbReference type="RefSeq" id="WP_091791530.1">
    <property type="nucleotide sequence ID" value="NZ_FNAF01000004.1"/>
</dbReference>
<dbReference type="GO" id="GO:0050660">
    <property type="term" value="F:flavin adenine dinucleotide binding"/>
    <property type="evidence" value="ECO:0007669"/>
    <property type="project" value="InterPro"/>
</dbReference>
<dbReference type="CDD" id="cd04590">
    <property type="entry name" value="CBS_pair_CorC_HlyC_assoc"/>
    <property type="match status" value="1"/>
</dbReference>
<evidence type="ECO:0000256" key="5">
    <source>
        <dbReference type="ARBA" id="ARBA00022989"/>
    </source>
</evidence>
<evidence type="ECO:0000259" key="12">
    <source>
        <dbReference type="PROSITE" id="PS51846"/>
    </source>
</evidence>
<dbReference type="InterPro" id="IPR036318">
    <property type="entry name" value="FAD-bd_PCMH-like_sf"/>
</dbReference>
<dbReference type="SUPFAM" id="SSF54631">
    <property type="entry name" value="CBS-domain pair"/>
    <property type="match status" value="1"/>
</dbReference>
<keyword evidence="6 8" id="KW-0129">CBS domain</keyword>
<dbReference type="EMBL" id="FNAF01000004">
    <property type="protein sequence ID" value="SDD54093.1"/>
    <property type="molecule type" value="Genomic_DNA"/>
</dbReference>
<dbReference type="AlphaFoldDB" id="A0A1G6VL15"/>
<evidence type="ECO:0000259" key="11">
    <source>
        <dbReference type="PROSITE" id="PS51371"/>
    </source>
</evidence>
<dbReference type="STRING" id="2741.SAMN04489866_10466"/>
<dbReference type="GO" id="GO:0005886">
    <property type="term" value="C:plasma membrane"/>
    <property type="evidence" value="ECO:0007669"/>
    <property type="project" value="TreeGrafter"/>
</dbReference>
<keyword evidence="14" id="KW-1185">Reference proteome</keyword>
<keyword evidence="4" id="KW-0677">Repeat</keyword>
<evidence type="ECO:0000256" key="6">
    <source>
        <dbReference type="ARBA" id="ARBA00023122"/>
    </source>
</evidence>
<dbReference type="PANTHER" id="PTHR22777:SF17">
    <property type="entry name" value="UPF0053 PROTEIN SLL0260"/>
    <property type="match status" value="1"/>
</dbReference>
<evidence type="ECO:0000313" key="14">
    <source>
        <dbReference type="Proteomes" id="UP000198995"/>
    </source>
</evidence>
<keyword evidence="7 9" id="KW-0472">Membrane</keyword>
<evidence type="ECO:0000256" key="4">
    <source>
        <dbReference type="ARBA" id="ARBA00022737"/>
    </source>
</evidence>
<feature type="transmembrane region" description="Helical" evidence="10">
    <location>
        <begin position="59"/>
        <end position="82"/>
    </location>
</feature>
<dbReference type="OrthoDB" id="9798188at2"/>
<organism evidence="13 14">
    <name type="scientific">Peptococcus niger</name>
    <dbReference type="NCBI Taxonomy" id="2741"/>
    <lineage>
        <taxon>Bacteria</taxon>
        <taxon>Bacillati</taxon>
        <taxon>Bacillota</taxon>
        <taxon>Clostridia</taxon>
        <taxon>Eubacteriales</taxon>
        <taxon>Peptococcaceae</taxon>
        <taxon>Peptococcus</taxon>
    </lineage>
</organism>
<dbReference type="InterPro" id="IPR046342">
    <property type="entry name" value="CBS_dom_sf"/>
</dbReference>
<sequence>MNLNAYILAIIVLLGLSAFFSASETAFTSLNTIRVKKMAADGNRKAKRVLDMADQYERLLSSILVGNNIVNITCASLGTVLFVELMGARGITVSTLVITIGTLIFGEISPKTIAKERAESVALAFSGPLYGIMLILRPVTAVFALLQNALGMLFGNQEDGGITEDELMTIVDEAEEFGNIEADERELIRSAMQFDDRIVGDIYTPRVHVTAVDETADVEEVAALFQSSGFSRLPVYHETIDNIIGIVHVKDFYGMLLQDENLPLRDLAKPVGFIMENRDLARLMTALQKDKSHMVVVTDEYGGTVGIVTMEDLIEELVGDIWDEYDEVQALFRKVAPGVYMINGQAEVEDILPRFGLKTDEIEANTVGGWLTDILGRIPRKGDELALDAFTVRVERANPRYVEELRFVLKRPHATAVPTGKHEEG</sequence>
<dbReference type="Pfam" id="PF03471">
    <property type="entry name" value="CorC_HlyC"/>
    <property type="match status" value="1"/>
</dbReference>
<dbReference type="Gene3D" id="3.30.465.10">
    <property type="match status" value="1"/>
</dbReference>
<dbReference type="SMART" id="SM01091">
    <property type="entry name" value="CorC_HlyC"/>
    <property type="match status" value="1"/>
</dbReference>
<proteinExistence type="inferred from homology"/>
<feature type="domain" description="CBS" evidence="11">
    <location>
        <begin position="267"/>
        <end position="324"/>
    </location>
</feature>
<evidence type="ECO:0000256" key="9">
    <source>
        <dbReference type="PROSITE-ProRule" id="PRU01193"/>
    </source>
</evidence>
<feature type="transmembrane region" description="Helical" evidence="10">
    <location>
        <begin position="6"/>
        <end position="27"/>
    </location>
</feature>
<dbReference type="SMART" id="SM00116">
    <property type="entry name" value="CBS"/>
    <property type="match status" value="2"/>
</dbReference>
<evidence type="ECO:0000256" key="8">
    <source>
        <dbReference type="PROSITE-ProRule" id="PRU00703"/>
    </source>
</evidence>
<dbReference type="InterPro" id="IPR005170">
    <property type="entry name" value="Transptr-assoc_dom"/>
</dbReference>
<feature type="transmembrane region" description="Helical" evidence="10">
    <location>
        <begin position="121"/>
        <end position="146"/>
    </location>
</feature>
<comment type="subcellular location">
    <subcellularLocation>
        <location evidence="1">Membrane</location>
        <topology evidence="1">Multi-pass membrane protein</topology>
    </subcellularLocation>
</comment>
<reference evidence="13 14" key="1">
    <citation type="submission" date="2016-10" db="EMBL/GenBank/DDBJ databases">
        <authorList>
            <person name="de Groot N.N."/>
        </authorList>
    </citation>
    <scope>NUCLEOTIDE SEQUENCE [LARGE SCALE GENOMIC DNA]</scope>
    <source>
        <strain evidence="13 14">DSM 20475</strain>
    </source>
</reference>
<keyword evidence="3 9" id="KW-0812">Transmembrane</keyword>
<dbReference type="InterPro" id="IPR002550">
    <property type="entry name" value="CNNM"/>
</dbReference>
<dbReference type="PANTHER" id="PTHR22777">
    <property type="entry name" value="HEMOLYSIN-RELATED"/>
    <property type="match status" value="1"/>
</dbReference>
<evidence type="ECO:0000256" key="2">
    <source>
        <dbReference type="ARBA" id="ARBA00006337"/>
    </source>
</evidence>
<evidence type="ECO:0000313" key="13">
    <source>
        <dbReference type="EMBL" id="SDD54093.1"/>
    </source>
</evidence>
<evidence type="ECO:0000256" key="7">
    <source>
        <dbReference type="ARBA" id="ARBA00023136"/>
    </source>
</evidence>
<evidence type="ECO:0000256" key="3">
    <source>
        <dbReference type="ARBA" id="ARBA00022692"/>
    </source>
</evidence>
<keyword evidence="5 9" id="KW-1133">Transmembrane helix</keyword>
<dbReference type="Pfam" id="PF00571">
    <property type="entry name" value="CBS"/>
    <property type="match status" value="2"/>
</dbReference>
<name>A0A1G6VL15_PEPNI</name>
<feature type="transmembrane region" description="Helical" evidence="10">
    <location>
        <begin position="88"/>
        <end position="109"/>
    </location>
</feature>
<dbReference type="InterPro" id="IPR016169">
    <property type="entry name" value="FAD-bd_PCMH_sub2"/>
</dbReference>
<dbReference type="Pfam" id="PF01595">
    <property type="entry name" value="CNNM"/>
    <property type="match status" value="1"/>
</dbReference>
<gene>
    <name evidence="13" type="ORF">SAMN04489866_10466</name>
</gene>
<dbReference type="Proteomes" id="UP000198995">
    <property type="component" value="Unassembled WGS sequence"/>
</dbReference>
<dbReference type="PROSITE" id="PS51371">
    <property type="entry name" value="CBS"/>
    <property type="match status" value="2"/>
</dbReference>
<feature type="domain" description="CBS" evidence="11">
    <location>
        <begin position="203"/>
        <end position="264"/>
    </location>
</feature>
<dbReference type="SUPFAM" id="SSF56176">
    <property type="entry name" value="FAD-binding/transporter-associated domain-like"/>
    <property type="match status" value="1"/>
</dbReference>
<feature type="domain" description="CNNM transmembrane" evidence="12">
    <location>
        <begin position="1"/>
        <end position="184"/>
    </location>
</feature>